<dbReference type="Proteomes" id="UP000290106">
    <property type="component" value="Unassembled WGS sequence"/>
</dbReference>
<proteinExistence type="predicted"/>
<dbReference type="AlphaFoldDB" id="A0A4Q1RLK2"/>
<reference evidence="1 2" key="1">
    <citation type="submission" date="2019-01" db="EMBL/GenBank/DDBJ databases">
        <title>Blautia sp. nov. KGMB01111 isolated human feces.</title>
        <authorList>
            <person name="Park J.-E."/>
            <person name="Kim J.-S."/>
            <person name="Park S.-H."/>
        </authorList>
    </citation>
    <scope>NUCLEOTIDE SEQUENCE [LARGE SCALE GENOMIC DNA]</scope>
    <source>
        <strain evidence="1 2">KGMB01111</strain>
    </source>
</reference>
<sequence length="63" mass="7324">MDCRKCGAHLTSDEKAIYMKLVSRTASSFLCMDCLAEALHCERKAIEERIRYYRESGNCVLFR</sequence>
<evidence type="ECO:0000313" key="1">
    <source>
        <dbReference type="EMBL" id="RXS76761.1"/>
    </source>
</evidence>
<dbReference type="OrthoDB" id="2625437at2"/>
<protein>
    <submittedName>
        <fullName evidence="1">Uncharacterized protein</fullName>
    </submittedName>
</protein>
<gene>
    <name evidence="1" type="ORF">ETP43_12155</name>
</gene>
<evidence type="ECO:0000313" key="2">
    <source>
        <dbReference type="Proteomes" id="UP000290106"/>
    </source>
</evidence>
<keyword evidence="2" id="KW-1185">Reference proteome</keyword>
<dbReference type="RefSeq" id="WP_022399973.1">
    <property type="nucleotide sequence ID" value="NZ_DAWBJR010000009.1"/>
</dbReference>
<organism evidence="1 2">
    <name type="scientific">Blautia faecicola</name>
    <dbReference type="NCBI Taxonomy" id="2509240"/>
    <lineage>
        <taxon>Bacteria</taxon>
        <taxon>Bacillati</taxon>
        <taxon>Bacillota</taxon>
        <taxon>Clostridia</taxon>
        <taxon>Lachnospirales</taxon>
        <taxon>Lachnospiraceae</taxon>
        <taxon>Blautia</taxon>
    </lineage>
</organism>
<comment type="caution">
    <text evidence="1">The sequence shown here is derived from an EMBL/GenBank/DDBJ whole genome shotgun (WGS) entry which is preliminary data.</text>
</comment>
<name>A0A4Q1RLK2_9FIRM</name>
<accession>A0A4Q1RLK2</accession>
<dbReference type="EMBL" id="SDKC01000001">
    <property type="protein sequence ID" value="RXS76761.1"/>
    <property type="molecule type" value="Genomic_DNA"/>
</dbReference>